<protein>
    <submittedName>
        <fullName evidence="2">Uncharacterized protein</fullName>
    </submittedName>
</protein>
<dbReference type="EMBL" id="LR796844">
    <property type="protein sequence ID" value="CAB4169617.1"/>
    <property type="molecule type" value="Genomic_DNA"/>
</dbReference>
<evidence type="ECO:0000313" key="1">
    <source>
        <dbReference type="EMBL" id="CAB4169617.1"/>
    </source>
</evidence>
<sequence length="98" mass="10860">MSTRFNKVTAAELKVGDVLPNDHLNTSHLYLWVVTKIDIDGTKVAYTIRDGGYAITDFDNDGKTTYSLGAQTNSEPVEYEVNVKAETVEYVLRSTVNA</sequence>
<accession>A0A6J5RT93</accession>
<name>A0A6J5RT93_9CAUD</name>
<proteinExistence type="predicted"/>
<gene>
    <name evidence="2" type="ORF">UFOVP1305_11</name>
    <name evidence="1" type="ORF">UFOVP896_49</name>
</gene>
<dbReference type="EMBL" id="LR797254">
    <property type="protein sequence ID" value="CAB4197396.1"/>
    <property type="molecule type" value="Genomic_DNA"/>
</dbReference>
<evidence type="ECO:0000313" key="2">
    <source>
        <dbReference type="EMBL" id="CAB4197396.1"/>
    </source>
</evidence>
<reference evidence="2" key="1">
    <citation type="submission" date="2020-05" db="EMBL/GenBank/DDBJ databases">
        <authorList>
            <person name="Chiriac C."/>
            <person name="Salcher M."/>
            <person name="Ghai R."/>
            <person name="Kavagutti S V."/>
        </authorList>
    </citation>
    <scope>NUCLEOTIDE SEQUENCE</scope>
</reference>
<organism evidence="2">
    <name type="scientific">uncultured Caudovirales phage</name>
    <dbReference type="NCBI Taxonomy" id="2100421"/>
    <lineage>
        <taxon>Viruses</taxon>
        <taxon>Duplodnaviria</taxon>
        <taxon>Heunggongvirae</taxon>
        <taxon>Uroviricota</taxon>
        <taxon>Caudoviricetes</taxon>
        <taxon>Peduoviridae</taxon>
        <taxon>Maltschvirus</taxon>
        <taxon>Maltschvirus maltsch</taxon>
    </lineage>
</organism>